<evidence type="ECO:0000256" key="1">
    <source>
        <dbReference type="ARBA" id="ARBA00004141"/>
    </source>
</evidence>
<evidence type="ECO:0000313" key="11">
    <source>
        <dbReference type="Proteomes" id="UP001139000"/>
    </source>
</evidence>
<dbReference type="EMBL" id="JAJTTC010000002">
    <property type="protein sequence ID" value="MCF0062301.1"/>
    <property type="molecule type" value="Genomic_DNA"/>
</dbReference>
<organism evidence="10 11">
    <name type="scientific">Dyadobacter chenwenxiniae</name>
    <dbReference type="NCBI Taxonomy" id="2906456"/>
    <lineage>
        <taxon>Bacteria</taxon>
        <taxon>Pseudomonadati</taxon>
        <taxon>Bacteroidota</taxon>
        <taxon>Cytophagia</taxon>
        <taxon>Cytophagales</taxon>
        <taxon>Spirosomataceae</taxon>
        <taxon>Dyadobacter</taxon>
    </lineage>
</organism>
<evidence type="ECO:0000256" key="5">
    <source>
        <dbReference type="ARBA" id="ARBA00022989"/>
    </source>
</evidence>
<comment type="caution">
    <text evidence="10">The sequence shown here is derived from an EMBL/GenBank/DDBJ whole genome shotgun (WGS) entry which is preliminary data.</text>
</comment>
<dbReference type="GO" id="GO:0016872">
    <property type="term" value="F:intramolecular lyase activity"/>
    <property type="evidence" value="ECO:0007669"/>
    <property type="project" value="InterPro"/>
</dbReference>
<feature type="transmembrane region" description="Helical" evidence="8">
    <location>
        <begin position="78"/>
        <end position="99"/>
    </location>
</feature>
<keyword evidence="5 8" id="KW-1133">Transmembrane helix</keyword>
<dbReference type="NCBIfam" id="TIGR03462">
    <property type="entry name" value="CarR_dom_SF"/>
    <property type="match status" value="1"/>
</dbReference>
<feature type="domain" description="Lycopene cyclase" evidence="9">
    <location>
        <begin position="2"/>
        <end position="95"/>
    </location>
</feature>
<keyword evidence="3 8" id="KW-0812">Transmembrane</keyword>
<gene>
    <name evidence="10" type="ORF">LXM26_12420</name>
</gene>
<comment type="subcellular location">
    <subcellularLocation>
        <location evidence="1">Membrane</location>
        <topology evidence="1">Multi-pass membrane protein</topology>
    </subcellularLocation>
</comment>
<keyword evidence="6 8" id="KW-0472">Membrane</keyword>
<sequence length="241" mass="28648">MNFLYLLVDLGAIAVPLLFSFHPKIQLYKRWHLLWPSILLSLVPFVIWDSYFTKIRVWGFTPKYLTGIYFFDLPVEEILFFICIPYACLFTYYCFRIYFGADYRVKRENNITAIFLCFTFAMGLTYFDRYYTCWTAVGLFGFLLFLKLVVKAKWLSLFYFSHMFLLIPFFIVNGILTGSGLDEPVVWYNNAENIGIRIFTIPFEDIFYGMLMLLLNTFLFEYLLAKYPVPEKENLETVSVR</sequence>
<dbReference type="Proteomes" id="UP001139000">
    <property type="component" value="Unassembled WGS sequence"/>
</dbReference>
<evidence type="ECO:0000256" key="8">
    <source>
        <dbReference type="SAM" id="Phobius"/>
    </source>
</evidence>
<feature type="transmembrane region" description="Helical" evidence="8">
    <location>
        <begin position="206"/>
        <end position="225"/>
    </location>
</feature>
<dbReference type="GO" id="GO:0045436">
    <property type="term" value="F:lycopene beta cyclase activity"/>
    <property type="evidence" value="ECO:0007669"/>
    <property type="project" value="UniProtKB-ARBA"/>
</dbReference>
<feature type="transmembrane region" description="Helical" evidence="8">
    <location>
        <begin position="6"/>
        <end position="21"/>
    </location>
</feature>
<evidence type="ECO:0000256" key="6">
    <source>
        <dbReference type="ARBA" id="ARBA00023136"/>
    </source>
</evidence>
<reference evidence="10" key="1">
    <citation type="submission" date="2021-12" db="EMBL/GenBank/DDBJ databases">
        <title>Novel species in genus Dyadobacter.</title>
        <authorList>
            <person name="Ma C."/>
        </authorList>
    </citation>
    <scope>NUCLEOTIDE SEQUENCE</scope>
    <source>
        <strain evidence="10">LJ419</strain>
    </source>
</reference>
<dbReference type="Pfam" id="PF18916">
    <property type="entry name" value="Lycopene_cyc"/>
    <property type="match status" value="2"/>
</dbReference>
<name>A0A9X1PPB2_9BACT</name>
<feature type="transmembrane region" description="Helical" evidence="8">
    <location>
        <begin position="33"/>
        <end position="52"/>
    </location>
</feature>
<evidence type="ECO:0000256" key="4">
    <source>
        <dbReference type="ARBA" id="ARBA00022746"/>
    </source>
</evidence>
<dbReference type="AlphaFoldDB" id="A0A9X1PPB2"/>
<evidence type="ECO:0000259" key="9">
    <source>
        <dbReference type="Pfam" id="PF18916"/>
    </source>
</evidence>
<dbReference type="GO" id="GO:0016117">
    <property type="term" value="P:carotenoid biosynthetic process"/>
    <property type="evidence" value="ECO:0007669"/>
    <property type="project" value="UniProtKB-KW"/>
</dbReference>
<evidence type="ECO:0000256" key="7">
    <source>
        <dbReference type="ARBA" id="ARBA00023235"/>
    </source>
</evidence>
<evidence type="ECO:0000313" key="10">
    <source>
        <dbReference type="EMBL" id="MCF0062301.1"/>
    </source>
</evidence>
<comment type="pathway">
    <text evidence="2">Carotenoid biosynthesis.</text>
</comment>
<accession>A0A9X1PPB2</accession>
<feature type="transmembrane region" description="Helical" evidence="8">
    <location>
        <begin position="133"/>
        <end position="150"/>
    </location>
</feature>
<feature type="transmembrane region" description="Helical" evidence="8">
    <location>
        <begin position="157"/>
        <end position="176"/>
    </location>
</feature>
<keyword evidence="11" id="KW-1185">Reference proteome</keyword>
<feature type="domain" description="Lycopene cyclase" evidence="9">
    <location>
        <begin position="129"/>
        <end position="223"/>
    </location>
</feature>
<dbReference type="InterPro" id="IPR017825">
    <property type="entry name" value="Lycopene_cyclase_dom"/>
</dbReference>
<dbReference type="GO" id="GO:0016020">
    <property type="term" value="C:membrane"/>
    <property type="evidence" value="ECO:0007669"/>
    <property type="project" value="UniProtKB-SubCell"/>
</dbReference>
<feature type="transmembrane region" description="Helical" evidence="8">
    <location>
        <begin position="111"/>
        <end position="127"/>
    </location>
</feature>
<proteinExistence type="predicted"/>
<keyword evidence="7" id="KW-0413">Isomerase</keyword>
<evidence type="ECO:0000256" key="2">
    <source>
        <dbReference type="ARBA" id="ARBA00004829"/>
    </source>
</evidence>
<keyword evidence="4" id="KW-0125">Carotenoid biosynthesis</keyword>
<protein>
    <submittedName>
        <fullName evidence="10">Lycopene cyclase domain-containing protein</fullName>
    </submittedName>
</protein>
<evidence type="ECO:0000256" key="3">
    <source>
        <dbReference type="ARBA" id="ARBA00022692"/>
    </source>
</evidence>
<dbReference type="RefSeq" id="WP_234655460.1">
    <property type="nucleotide sequence ID" value="NZ_CP094997.1"/>
</dbReference>